<dbReference type="Pfam" id="PF00072">
    <property type="entry name" value="Response_reg"/>
    <property type="match status" value="1"/>
</dbReference>
<reference evidence="3 4" key="1">
    <citation type="journal article" date="2021" name="Nat. Plants">
        <title>The Taxus genome provides insights into paclitaxel biosynthesis.</title>
        <authorList>
            <person name="Xiong X."/>
            <person name="Gou J."/>
            <person name="Liao Q."/>
            <person name="Li Y."/>
            <person name="Zhou Q."/>
            <person name="Bi G."/>
            <person name="Li C."/>
            <person name="Du R."/>
            <person name="Wang X."/>
            <person name="Sun T."/>
            <person name="Guo L."/>
            <person name="Liang H."/>
            <person name="Lu P."/>
            <person name="Wu Y."/>
            <person name="Zhang Z."/>
            <person name="Ro D.K."/>
            <person name="Shang Y."/>
            <person name="Huang S."/>
            <person name="Yan J."/>
        </authorList>
    </citation>
    <scope>NUCLEOTIDE SEQUENCE [LARGE SCALE GENOMIC DNA]</scope>
    <source>
        <strain evidence="3">Ta-2019</strain>
    </source>
</reference>
<evidence type="ECO:0000313" key="4">
    <source>
        <dbReference type="Proteomes" id="UP000824469"/>
    </source>
</evidence>
<comment type="caution">
    <text evidence="3">The sequence shown here is derived from an EMBL/GenBank/DDBJ whole genome shotgun (WGS) entry which is preliminary data.</text>
</comment>
<dbReference type="Proteomes" id="UP000824469">
    <property type="component" value="Unassembled WGS sequence"/>
</dbReference>
<accession>A0AA38FU23</accession>
<protein>
    <recommendedName>
        <fullName evidence="2">Response regulatory domain-containing protein</fullName>
    </recommendedName>
</protein>
<dbReference type="InterPro" id="IPR011006">
    <property type="entry name" value="CheY-like_superfamily"/>
</dbReference>
<dbReference type="PROSITE" id="PS50110">
    <property type="entry name" value="RESPONSE_REGULATORY"/>
    <property type="match status" value="1"/>
</dbReference>
<feature type="domain" description="Response regulatory" evidence="2">
    <location>
        <begin position="1"/>
        <end position="68"/>
    </location>
</feature>
<keyword evidence="1" id="KW-0597">Phosphoprotein</keyword>
<dbReference type="InterPro" id="IPR001789">
    <property type="entry name" value="Sig_transdc_resp-reg_receiver"/>
</dbReference>
<dbReference type="SUPFAM" id="SSF52172">
    <property type="entry name" value="CheY-like"/>
    <property type="match status" value="1"/>
</dbReference>
<evidence type="ECO:0000259" key="2">
    <source>
        <dbReference type="PROSITE" id="PS50110"/>
    </source>
</evidence>
<dbReference type="PANTHER" id="PTHR43228">
    <property type="entry name" value="TWO-COMPONENT RESPONSE REGULATOR"/>
    <property type="match status" value="1"/>
</dbReference>
<dbReference type="InterPro" id="IPR052048">
    <property type="entry name" value="ST_Response_Regulator"/>
</dbReference>
<evidence type="ECO:0000256" key="1">
    <source>
        <dbReference type="PROSITE-ProRule" id="PRU00169"/>
    </source>
</evidence>
<feature type="non-terminal residue" evidence="3">
    <location>
        <position position="68"/>
    </location>
</feature>
<sequence>VAVDYFKEGRTYDLMLMDKEMLFMDGHKATRQLRTMGVKIPIIALTGNALQSDKDLFFEAGVDAFQTK</sequence>
<dbReference type="PANTHER" id="PTHR43228:SF1">
    <property type="entry name" value="TWO-COMPONENT RESPONSE REGULATOR ARR22"/>
    <property type="match status" value="1"/>
</dbReference>
<dbReference type="AlphaFoldDB" id="A0AA38FU23"/>
<feature type="modified residue" description="4-aspartylphosphate" evidence="1">
    <location>
        <position position="18"/>
    </location>
</feature>
<gene>
    <name evidence="3" type="ORF">KI387_025972</name>
</gene>
<dbReference type="EMBL" id="JAHRHJ020000006">
    <property type="protein sequence ID" value="KAH9310937.1"/>
    <property type="molecule type" value="Genomic_DNA"/>
</dbReference>
<evidence type="ECO:0000313" key="3">
    <source>
        <dbReference type="EMBL" id="KAH9310937.1"/>
    </source>
</evidence>
<keyword evidence="4" id="KW-1185">Reference proteome</keyword>
<dbReference type="GO" id="GO:0000160">
    <property type="term" value="P:phosphorelay signal transduction system"/>
    <property type="evidence" value="ECO:0007669"/>
    <property type="project" value="InterPro"/>
</dbReference>
<name>A0AA38FU23_TAXCH</name>
<dbReference type="CDD" id="cd17546">
    <property type="entry name" value="REC_hyHK_CKI1_RcsC-like"/>
    <property type="match status" value="1"/>
</dbReference>
<dbReference type="Gene3D" id="3.40.50.2300">
    <property type="match status" value="1"/>
</dbReference>
<proteinExistence type="predicted"/>
<feature type="non-terminal residue" evidence="3">
    <location>
        <position position="1"/>
    </location>
</feature>
<organism evidence="3 4">
    <name type="scientific">Taxus chinensis</name>
    <name type="common">Chinese yew</name>
    <name type="synonym">Taxus wallichiana var. chinensis</name>
    <dbReference type="NCBI Taxonomy" id="29808"/>
    <lineage>
        <taxon>Eukaryota</taxon>
        <taxon>Viridiplantae</taxon>
        <taxon>Streptophyta</taxon>
        <taxon>Embryophyta</taxon>
        <taxon>Tracheophyta</taxon>
        <taxon>Spermatophyta</taxon>
        <taxon>Pinopsida</taxon>
        <taxon>Pinidae</taxon>
        <taxon>Conifers II</taxon>
        <taxon>Cupressales</taxon>
        <taxon>Taxaceae</taxon>
        <taxon>Taxus</taxon>
    </lineage>
</organism>